<protein>
    <recommendedName>
        <fullName evidence="2">Nephrocystin 3-like N-terminal domain-containing protein</fullName>
    </recommendedName>
</protein>
<dbReference type="Gene3D" id="3.40.50.1820">
    <property type="entry name" value="alpha/beta hydrolase"/>
    <property type="match status" value="1"/>
</dbReference>
<sequence length="491" mass="55434">MGGLVIKRAYILAKQKEESVSLADQVEAMFFLATTHRGSDLATIFSKLLNLSGGARPFVTDLHHVLRSRLTLTKRELSEDQRRLLDSFLGVSDAPEDDFMSVDSVRMSGSCEWLIKKKSFQQWLHHGAPPIYWISAKPATGKTIPSGKIIAYLRELHANCSFYFFQHGNRENKRHLISLIYSVADGPLEQGNSRCCPSSLRERRSSQQGGLPFIWRKLFLEGIFKANFDQTHYWVVDALGECKTKLEIVPLLTKVVQLCSIRILLTSRNTNDSCRRVGLPKVRVASEQIQEEDSRSDIALYLKANVDELPSVDEKGQQHVVRQILEKSAGCFLWVSLVFQELRKVHTSTDVQKTLDEIPTDMNELFAHILDSMSTASYGKSLAKVILTWTLQMIHLTARDSLLNSTDSEFAVDEKDGHRRLLMTCLQYLSGDETKGARRRKLSASNTPKERSSFVSYASNSLIELISHQSSTDDDILFTLARFFGSPNVLS</sequence>
<dbReference type="EMBL" id="JBEFKJ010000170">
    <property type="protein sequence ID" value="KAL2036367.1"/>
    <property type="molecule type" value="Genomic_DNA"/>
</dbReference>
<evidence type="ECO:0000313" key="3">
    <source>
        <dbReference type="EMBL" id="KAL2036367.1"/>
    </source>
</evidence>
<gene>
    <name evidence="3" type="ORF">N7G274_010914</name>
</gene>
<proteinExistence type="predicted"/>
<dbReference type="PANTHER" id="PTHR10039:SF16">
    <property type="entry name" value="GPI INOSITOL-DEACYLASE"/>
    <property type="match status" value="1"/>
</dbReference>
<dbReference type="InterPro" id="IPR056884">
    <property type="entry name" value="NPHP3-like_N"/>
</dbReference>
<evidence type="ECO:0000313" key="4">
    <source>
        <dbReference type="Proteomes" id="UP001590950"/>
    </source>
</evidence>
<evidence type="ECO:0000259" key="2">
    <source>
        <dbReference type="Pfam" id="PF24883"/>
    </source>
</evidence>
<keyword evidence="1" id="KW-0677">Repeat</keyword>
<organism evidence="3 4">
    <name type="scientific">Stereocaulon virgatum</name>
    <dbReference type="NCBI Taxonomy" id="373712"/>
    <lineage>
        <taxon>Eukaryota</taxon>
        <taxon>Fungi</taxon>
        <taxon>Dikarya</taxon>
        <taxon>Ascomycota</taxon>
        <taxon>Pezizomycotina</taxon>
        <taxon>Lecanoromycetes</taxon>
        <taxon>OSLEUM clade</taxon>
        <taxon>Lecanoromycetidae</taxon>
        <taxon>Lecanorales</taxon>
        <taxon>Lecanorineae</taxon>
        <taxon>Stereocaulaceae</taxon>
        <taxon>Stereocaulon</taxon>
    </lineage>
</organism>
<accession>A0ABR3ZSP6</accession>
<comment type="caution">
    <text evidence="3">The sequence shown here is derived from an EMBL/GenBank/DDBJ whole genome shotgun (WGS) entry which is preliminary data.</text>
</comment>
<keyword evidence="4" id="KW-1185">Reference proteome</keyword>
<dbReference type="Pfam" id="PF24883">
    <property type="entry name" value="NPHP3_N"/>
    <property type="match status" value="1"/>
</dbReference>
<dbReference type="PANTHER" id="PTHR10039">
    <property type="entry name" value="AMELOGENIN"/>
    <property type="match status" value="1"/>
</dbReference>
<dbReference type="Proteomes" id="UP001590950">
    <property type="component" value="Unassembled WGS sequence"/>
</dbReference>
<evidence type="ECO:0000256" key="1">
    <source>
        <dbReference type="ARBA" id="ARBA00022737"/>
    </source>
</evidence>
<feature type="domain" description="Nephrocystin 3-like N-terminal" evidence="2">
    <location>
        <begin position="109"/>
        <end position="268"/>
    </location>
</feature>
<reference evidence="3 4" key="1">
    <citation type="submission" date="2024-09" db="EMBL/GenBank/DDBJ databases">
        <title>Rethinking Asexuality: The Enigmatic Case of Functional Sexual Genes in Lepraria (Stereocaulaceae).</title>
        <authorList>
            <person name="Doellman M."/>
            <person name="Sun Y."/>
            <person name="Barcenas-Pena A."/>
            <person name="Lumbsch H.T."/>
            <person name="Grewe F."/>
        </authorList>
    </citation>
    <scope>NUCLEOTIDE SEQUENCE [LARGE SCALE GENOMIC DNA]</scope>
    <source>
        <strain evidence="3 4">Mercado 3170</strain>
    </source>
</reference>
<name>A0ABR3ZSP6_9LECA</name>
<dbReference type="InterPro" id="IPR029058">
    <property type="entry name" value="AB_hydrolase_fold"/>
</dbReference>